<sequence>MQQSTETGDNSGAIWKSEAYAVYRDSVVQGKHVARVLSPTSLTSNYQSPANAFQSPEINFKFSINGKDNELAPGQDHRFVAVPRAGANAPELPVLVFGQRYVDPGPVPADTYLPPNTPMKIRLDMRPVLEAFKKQGYYTTFKGEKIYKEDFKKVFVAGNTAPLSWDFDNLINKPELELKDPDGNGIYEATLTLNAPQAAKTTAGKWEKSIKTDDFPQYTSQYPIADALYNLTLEEARRAVEPDSTFRTGKEWAGVWTRDISYSIILAMGILQPEVAMKSLMRKVSGDGRIIQDTGTGGAYPCSTDRMIWATAAWEIYKVTGDEQWLRTVYPIIKKSIEDDVQNAYNARTGMVRGESSFLDWREQTYPKWMQPVDIYESETLGTNAVHYQGNVVLSQMARILGEPAVASKHQQLAEQIKQGMNKHLWMAEKGYYGQFLYGRTYKILSPRAEALGEALSVLFGVADGDRAERVVQKTPTTAYGISCIYPQIPGIPPYHNNGVWPFVQSYWALAAAKVGNEASLTESMAAIYRPAALFLTNKENFVAENGDFAGTQINSSNMLWSLSGNLSLVYKVLFGMDFQADKLVFRPFVPKAFAGPRKLAGFKYRGAVLDMEMEGYGNEITTITLDDKPLANATIPATLTGRHKVRILLVGKAPQTASVNQVANRFSPAAPEVAFANNRINWNKQEGVRSYRILRNGQTIATTTAQETPADATGYAEYQVVAVDAAGLESFASEPLVVNGEKFSQLYQLESVTPKAALPYKGFTGQGFVEISKTKNKALSIPVTVPETGLYAIDFRYSNGNGPINTENKCALRTLRNGQQQLGTMVMPQRGVAEWSNWGFTNSVQVQLEKGPQTLTLAFEPANENMNGEVNQAMLDYLRLTRIQ</sequence>
<comment type="caution">
    <text evidence="1">The sequence shown here is derived from an EMBL/GenBank/DDBJ whole genome shotgun (WGS) entry which is preliminary data.</text>
</comment>
<evidence type="ECO:0000313" key="2">
    <source>
        <dbReference type="Proteomes" id="UP000605392"/>
    </source>
</evidence>
<accession>A0ACB5PRL8</accession>
<organism evidence="1 2">
    <name type="scientific">Hymenobacter qilianensis</name>
    <dbReference type="NCBI Taxonomy" id="1385715"/>
    <lineage>
        <taxon>Bacteria</taxon>
        <taxon>Pseudomonadati</taxon>
        <taxon>Bacteroidota</taxon>
        <taxon>Cytophagia</taxon>
        <taxon>Cytophagales</taxon>
        <taxon>Hymenobacteraceae</taxon>
        <taxon>Hymenobacter</taxon>
    </lineage>
</organism>
<reference evidence="1 2" key="1">
    <citation type="journal article" date="2019" name="Int. J. Syst. Evol. Microbiol.">
        <title>The Global Catalogue of Microorganisms (GCM) 10K type strain sequencing project: providing services to taxonomists for standard genome sequencing and annotation.</title>
        <authorList>
            <consortium name="The Broad Institute Genomics Platform"/>
            <consortium name="The Broad Institute Genome Sequencing Center for Infectious Disease"/>
            <person name="Wu L."/>
            <person name="Ma J."/>
        </authorList>
    </citation>
    <scope>NUCLEOTIDE SEQUENCE [LARGE SCALE GENOMIC DNA]</scope>
    <source>
        <strain evidence="1 2">CGMCC 1.12720</strain>
    </source>
</reference>
<keyword evidence="2" id="KW-1185">Reference proteome</keyword>
<dbReference type="Proteomes" id="UP000605392">
    <property type="component" value="Unassembled WGS sequence"/>
</dbReference>
<gene>
    <name evidence="1" type="ORF">GCM10011375_20520</name>
</gene>
<dbReference type="EMBL" id="BMFN01000002">
    <property type="protein sequence ID" value="GGF65467.1"/>
    <property type="molecule type" value="Genomic_DNA"/>
</dbReference>
<protein>
    <submittedName>
        <fullName evidence="1">Uncharacterized protein</fullName>
    </submittedName>
</protein>
<evidence type="ECO:0000313" key="1">
    <source>
        <dbReference type="EMBL" id="GGF65467.1"/>
    </source>
</evidence>
<proteinExistence type="predicted"/>
<name>A0ACB5PRL8_9BACT</name>